<dbReference type="InParanoid" id="A0A6P8INX9"/>
<evidence type="ECO:0000256" key="2">
    <source>
        <dbReference type="ARBA" id="ARBA00022448"/>
    </source>
</evidence>
<keyword evidence="9" id="KW-0539">Nucleus</keyword>
<dbReference type="InterPro" id="IPR045255">
    <property type="entry name" value="RanBP1-like"/>
</dbReference>
<keyword evidence="7" id="KW-0811">Translocation</keyword>
<proteinExistence type="predicted"/>
<dbReference type="OrthoDB" id="10062131at2759"/>
<dbReference type="GeneID" id="116302828"/>
<dbReference type="SUPFAM" id="SSF50729">
    <property type="entry name" value="PH domain-like"/>
    <property type="match status" value="1"/>
</dbReference>
<feature type="compositionally biased region" description="Low complexity" evidence="10">
    <location>
        <begin position="121"/>
        <end position="135"/>
    </location>
</feature>
<accession>A0A6P8INX9</accession>
<dbReference type="RefSeq" id="XP_031568078.1">
    <property type="nucleotide sequence ID" value="XM_031712218.1"/>
</dbReference>
<dbReference type="KEGG" id="aten:116302828"/>
<dbReference type="GO" id="GO:0006606">
    <property type="term" value="P:protein import into nucleus"/>
    <property type="evidence" value="ECO:0007669"/>
    <property type="project" value="TreeGrafter"/>
</dbReference>
<dbReference type="Pfam" id="PF00638">
    <property type="entry name" value="Ran_BP1"/>
    <property type="match status" value="1"/>
</dbReference>
<dbReference type="GO" id="GO:0005643">
    <property type="term" value="C:nuclear pore"/>
    <property type="evidence" value="ECO:0007669"/>
    <property type="project" value="UniProtKB-SubCell"/>
</dbReference>
<dbReference type="PROSITE" id="PS50196">
    <property type="entry name" value="RANBD1"/>
    <property type="match status" value="1"/>
</dbReference>
<feature type="region of interest" description="Disordered" evidence="10">
    <location>
        <begin position="1"/>
        <end position="26"/>
    </location>
</feature>
<keyword evidence="8" id="KW-0906">Nuclear pore complex</keyword>
<comment type="subcellular location">
    <subcellularLocation>
        <location evidence="1">Nucleus</location>
        <location evidence="1">Nuclear pore complex</location>
    </subcellularLocation>
</comment>
<keyword evidence="12" id="KW-1185">Reference proteome</keyword>
<evidence type="ECO:0000256" key="9">
    <source>
        <dbReference type="ARBA" id="ARBA00023242"/>
    </source>
</evidence>
<keyword evidence="2" id="KW-0813">Transport</keyword>
<feature type="region of interest" description="Disordered" evidence="10">
    <location>
        <begin position="198"/>
        <end position="243"/>
    </location>
</feature>
<evidence type="ECO:0000256" key="3">
    <source>
        <dbReference type="ARBA" id="ARBA00022737"/>
    </source>
</evidence>
<sequence>MAKRGAGSELNRDNWDDDDEIEEAGTFTIASEEDLNKRKIIRARRRIPSDANSKSSGVFQKFKGFSGFSGLSGSSSTTDASKSLPGFGSWGSTTSKTETTTATTIAGFTGFAGLSATNSISSSSKDSSIASSWSTFNGNKDSEKTETLDDTPNNAYLENIKALNIGVLAWIKKHVEENPYVDLMPVFKDYRKHMDDLESKATPNKDSPGIKPLPSITPPSSSGSKVVSSNEQQVSSKSLDFKSSVVPEVRNEEKPFAGLAAAAMASKDNGNDKAENEDEPSDEPPKLKSVITAEEGSQFSVRCKLFFKRNNAWSELGVGMLNLKDKDDKSQLLVRADTATGKILLNIFIAPSMPVTRSGKNNVMLVSIPNPPLYSKPSEGDNEKPATYLIRVKTAESADDLFKKLEERK</sequence>
<evidence type="ECO:0000313" key="12">
    <source>
        <dbReference type="Proteomes" id="UP000515163"/>
    </source>
</evidence>
<feature type="region of interest" description="Disordered" evidence="10">
    <location>
        <begin position="121"/>
        <end position="150"/>
    </location>
</feature>
<dbReference type="AlphaFoldDB" id="A0A6P8INX9"/>
<evidence type="ECO:0000256" key="4">
    <source>
        <dbReference type="ARBA" id="ARBA00022816"/>
    </source>
</evidence>
<dbReference type="Proteomes" id="UP000515163">
    <property type="component" value="Unplaced"/>
</dbReference>
<dbReference type="InterPro" id="IPR015007">
    <property type="entry name" value="NUP2/50/61"/>
</dbReference>
<evidence type="ECO:0000256" key="8">
    <source>
        <dbReference type="ARBA" id="ARBA00023132"/>
    </source>
</evidence>
<dbReference type="PANTHER" id="PTHR23138:SF141">
    <property type="entry name" value="NUCLEAR PORE COMPLEX PROTEIN NUP50"/>
    <property type="match status" value="1"/>
</dbReference>
<name>A0A6P8INX9_ACTTE</name>
<keyword evidence="6" id="KW-0007">Acetylation</keyword>
<dbReference type="SMART" id="SM00160">
    <property type="entry name" value="RanBD"/>
    <property type="match status" value="1"/>
</dbReference>
<dbReference type="Gene3D" id="2.30.29.30">
    <property type="entry name" value="Pleckstrin-homology domain (PH domain)/Phosphotyrosine-binding domain (PTB)"/>
    <property type="match status" value="1"/>
</dbReference>
<organism evidence="12 13">
    <name type="scientific">Actinia tenebrosa</name>
    <name type="common">Australian red waratah sea anemone</name>
    <dbReference type="NCBI Taxonomy" id="6105"/>
    <lineage>
        <taxon>Eukaryota</taxon>
        <taxon>Metazoa</taxon>
        <taxon>Cnidaria</taxon>
        <taxon>Anthozoa</taxon>
        <taxon>Hexacorallia</taxon>
        <taxon>Actiniaria</taxon>
        <taxon>Actiniidae</taxon>
        <taxon>Actinia</taxon>
    </lineage>
</organism>
<reference evidence="13" key="1">
    <citation type="submission" date="2025-08" db="UniProtKB">
        <authorList>
            <consortium name="RefSeq"/>
        </authorList>
    </citation>
    <scope>IDENTIFICATION</scope>
    <source>
        <tissue evidence="13">Tentacle</tissue>
    </source>
</reference>
<feature type="compositionally biased region" description="Low complexity" evidence="10">
    <location>
        <begin position="220"/>
        <end position="229"/>
    </location>
</feature>
<dbReference type="InterPro" id="IPR000156">
    <property type="entry name" value="Ran_bind_dom"/>
</dbReference>
<keyword evidence="5" id="KW-0653">Protein transport</keyword>
<dbReference type="CDD" id="cd13170">
    <property type="entry name" value="RanBD_NUP50"/>
    <property type="match status" value="1"/>
</dbReference>
<evidence type="ECO:0000256" key="7">
    <source>
        <dbReference type="ARBA" id="ARBA00023010"/>
    </source>
</evidence>
<dbReference type="Pfam" id="PF08911">
    <property type="entry name" value="NUP50"/>
    <property type="match status" value="1"/>
</dbReference>
<dbReference type="GO" id="GO:0051028">
    <property type="term" value="P:mRNA transport"/>
    <property type="evidence" value="ECO:0007669"/>
    <property type="project" value="UniProtKB-KW"/>
</dbReference>
<keyword evidence="3" id="KW-0677">Repeat</keyword>
<dbReference type="InterPro" id="IPR011993">
    <property type="entry name" value="PH-like_dom_sf"/>
</dbReference>
<dbReference type="PANTHER" id="PTHR23138">
    <property type="entry name" value="RAN BINDING PROTEIN"/>
    <property type="match status" value="1"/>
</dbReference>
<keyword evidence="4" id="KW-0509">mRNA transport</keyword>
<evidence type="ECO:0000256" key="5">
    <source>
        <dbReference type="ARBA" id="ARBA00022927"/>
    </source>
</evidence>
<evidence type="ECO:0000256" key="6">
    <source>
        <dbReference type="ARBA" id="ARBA00022990"/>
    </source>
</evidence>
<evidence type="ECO:0000259" key="11">
    <source>
        <dbReference type="PROSITE" id="PS50196"/>
    </source>
</evidence>
<feature type="domain" description="RanBD1" evidence="11">
    <location>
        <begin position="277"/>
        <end position="409"/>
    </location>
</feature>
<evidence type="ECO:0000256" key="10">
    <source>
        <dbReference type="SAM" id="MobiDB-lite"/>
    </source>
</evidence>
<evidence type="ECO:0000256" key="1">
    <source>
        <dbReference type="ARBA" id="ARBA00004567"/>
    </source>
</evidence>
<protein>
    <submittedName>
        <fullName evidence="13">Nuclear pore complex protein Nup50-like</fullName>
    </submittedName>
</protein>
<gene>
    <name evidence="13" type="primary">LOC116302828</name>
</gene>
<dbReference type="FunCoup" id="A0A6P8INX9">
    <property type="interactions" value="2205"/>
</dbReference>
<evidence type="ECO:0000313" key="13">
    <source>
        <dbReference type="RefSeq" id="XP_031568078.1"/>
    </source>
</evidence>
<feature type="region of interest" description="Disordered" evidence="10">
    <location>
        <begin position="265"/>
        <end position="286"/>
    </location>
</feature>